<feature type="region of interest" description="Disordered" evidence="1">
    <location>
        <begin position="483"/>
        <end position="511"/>
    </location>
</feature>
<dbReference type="FunCoup" id="A0A2Y9DH22">
    <property type="interactions" value="6"/>
</dbReference>
<keyword evidence="2" id="KW-1185">Reference proteome</keyword>
<dbReference type="GO" id="GO:0005829">
    <property type="term" value="C:cytosol"/>
    <property type="evidence" value="ECO:0007669"/>
    <property type="project" value="TreeGrafter"/>
</dbReference>
<name>A0A2Y9DH22_TRIMA</name>
<dbReference type="KEGG" id="tmu:101347156"/>
<dbReference type="PANTHER" id="PTHR21553">
    <property type="entry name" value="ALMS1-RELATED"/>
    <property type="match status" value="1"/>
</dbReference>
<evidence type="ECO:0000313" key="3">
    <source>
        <dbReference type="RefSeq" id="XP_004374430.1"/>
    </source>
</evidence>
<dbReference type="GeneID" id="101347156"/>
<accession>A0A2Y9DH22</accession>
<reference evidence="3" key="1">
    <citation type="submission" date="2025-08" db="UniProtKB">
        <authorList>
            <consortium name="RefSeq"/>
        </authorList>
    </citation>
    <scope>IDENTIFICATION</scope>
</reference>
<evidence type="ECO:0000256" key="1">
    <source>
        <dbReference type="SAM" id="MobiDB-lite"/>
    </source>
</evidence>
<dbReference type="OrthoDB" id="6359887at2759"/>
<feature type="region of interest" description="Disordered" evidence="1">
    <location>
        <begin position="92"/>
        <end position="227"/>
    </location>
</feature>
<feature type="compositionally biased region" description="Basic and acidic residues" evidence="1">
    <location>
        <begin position="179"/>
        <end position="208"/>
    </location>
</feature>
<dbReference type="GO" id="GO:0005813">
    <property type="term" value="C:centrosome"/>
    <property type="evidence" value="ECO:0007669"/>
    <property type="project" value="TreeGrafter"/>
</dbReference>
<dbReference type="RefSeq" id="XP_004374430.1">
    <property type="nucleotide sequence ID" value="XM_004374373.2"/>
</dbReference>
<proteinExistence type="predicted"/>
<evidence type="ECO:0000313" key="2">
    <source>
        <dbReference type="Proteomes" id="UP000248480"/>
    </source>
</evidence>
<gene>
    <name evidence="3" type="primary">CEP295NL</name>
</gene>
<dbReference type="Proteomes" id="UP000248480">
    <property type="component" value="Unplaced"/>
</dbReference>
<dbReference type="PANTHER" id="PTHR21553:SF33">
    <property type="entry name" value="CEP295 N-TERMINAL-LIKE PROTEIN"/>
    <property type="match status" value="1"/>
</dbReference>
<organism evidence="2 3">
    <name type="scientific">Trichechus manatus latirostris</name>
    <name type="common">Florida manatee</name>
    <dbReference type="NCBI Taxonomy" id="127582"/>
    <lineage>
        <taxon>Eukaryota</taxon>
        <taxon>Metazoa</taxon>
        <taxon>Chordata</taxon>
        <taxon>Craniata</taxon>
        <taxon>Vertebrata</taxon>
        <taxon>Euteleostomi</taxon>
        <taxon>Mammalia</taxon>
        <taxon>Eutheria</taxon>
        <taxon>Afrotheria</taxon>
        <taxon>Sirenia</taxon>
        <taxon>Trichechidae</taxon>
        <taxon>Trichechus</taxon>
    </lineage>
</organism>
<feature type="compositionally biased region" description="Basic and acidic residues" evidence="1">
    <location>
        <begin position="307"/>
        <end position="332"/>
    </location>
</feature>
<protein>
    <submittedName>
        <fullName evidence="3">Protein DDC8 homolog</fullName>
    </submittedName>
</protein>
<dbReference type="CTD" id="100653515"/>
<feature type="compositionally biased region" description="Basic and acidic residues" evidence="1">
    <location>
        <begin position="218"/>
        <end position="227"/>
    </location>
</feature>
<dbReference type="GO" id="GO:0046599">
    <property type="term" value="P:regulation of centriole replication"/>
    <property type="evidence" value="ECO:0007669"/>
    <property type="project" value="TreeGrafter"/>
</dbReference>
<feature type="region of interest" description="Disordered" evidence="1">
    <location>
        <begin position="289"/>
        <end position="333"/>
    </location>
</feature>
<dbReference type="InParanoid" id="A0A2Y9DH22"/>
<dbReference type="GO" id="GO:0005814">
    <property type="term" value="C:centriole"/>
    <property type="evidence" value="ECO:0007669"/>
    <property type="project" value="TreeGrafter"/>
</dbReference>
<dbReference type="AlphaFoldDB" id="A0A2Y9DH22"/>
<sequence length="547" mass="62444">MKRNLERAGWLTPCPDDEALLLRQKQRQDLRQWKKQQLQRLAKEFKAEWQEIQKQQVRDLERLYLAHPLGMRGGCAEDSQLVWEEPVQRAATRQQRAREKHRAAIRGLDPTKQPAWHTKSRKKAAGTEKQGAAKVTGVTRPLPSAPDKRKGKQRSSVKTSGGHQHLDPWVRKGTGVDRLYAHPDKTRRSEERGKKETRDGRRQLEKEAASFSQGLKHNRLDSSPEGRWKGLEQLWPVGSTHRGGAVSAGPLGKHEVWKKWQRELEFTFEELVDTNRKLKNRLGRHLEPWLRKGQGPGGEPGCPEVQEPGREAQREKTLEAETVPAREPRDPMRAYQTPSKINLKKLLDKMENQNYRRLAKCVFEEKDKMSKASFKNGDKAPSPEAEVSVTEENWLSCTLESGQEPPETVMLAEGTHQLHPQEHANGGGMMGAVPTPEMERRRQEQLELLEQTGHRKTKLEIVLKAQLEGEDSEQREVRLKPLPAHAQGPEGGQGPSTASPSGVSIIDDSRHGQTLRDLQLQILEQNQLHKQFLEEARKRLQEFQKIC</sequence>